<dbReference type="Gene3D" id="3.40.1830.10">
    <property type="entry name" value="Thermophilic metalloprotease (M29)"/>
    <property type="match status" value="1"/>
</dbReference>
<keyword evidence="11" id="KW-1185">Reference proteome</keyword>
<proteinExistence type="inferred from homology"/>
<evidence type="ECO:0000256" key="2">
    <source>
        <dbReference type="ARBA" id="ARBA00001946"/>
    </source>
</evidence>
<sequence>MNKNSLEKYAQLIVKTGLNLQENQTLVISAPIECALFTRIVAEKAYLEGARDVVIQWRDELFSKIRYLHAPEEIFEEFPEWQKEFYLSYVHQGAAFLSIAASDPELMKDVNPERITKAQKASNIALKDYRDRLMSNQNTWCVVSIPTEAWAEKVFPHLSAEESMEKLWEVIFQTVRVDTENPILSWQEHTTNLKARMDFLNSLTLRSLRYTNSLGTNLTIELPEDHIWLGGSEYTPEGIAFIANMPTEEVFTLPKKTGVNGKVVSSLPLNYNGNLIENFSMTFKNGKIVDFSAEKGYETLKSIIESDEGSHFLGEVALVPFDSPISNSKILFYNTLFDENASCHLALGKAYPVCMKNSENLTPEDFTTLEINESLVHVDFMIGTRDLEILGTTYDGKEVPIFKNGNFAQ</sequence>
<dbReference type="OrthoDB" id="9803993at2"/>
<keyword evidence="6" id="KW-0645">Protease</keyword>
<dbReference type="InterPro" id="IPR052170">
    <property type="entry name" value="M29_Exopeptidase"/>
</dbReference>
<evidence type="ECO:0000256" key="7">
    <source>
        <dbReference type="ARBA" id="ARBA00022723"/>
    </source>
</evidence>
<evidence type="ECO:0000256" key="6">
    <source>
        <dbReference type="ARBA" id="ARBA00022670"/>
    </source>
</evidence>
<dbReference type="AlphaFoldDB" id="A0A1G8FEK3"/>
<keyword evidence="7" id="KW-0479">Metal-binding</keyword>
<dbReference type="InterPro" id="IPR035097">
    <property type="entry name" value="M29_N-terminal"/>
</dbReference>
<dbReference type="GO" id="GO:0046872">
    <property type="term" value="F:metal ion binding"/>
    <property type="evidence" value="ECO:0007669"/>
    <property type="project" value="UniProtKB-KW"/>
</dbReference>
<dbReference type="GO" id="GO:0004177">
    <property type="term" value="F:aminopeptidase activity"/>
    <property type="evidence" value="ECO:0007669"/>
    <property type="project" value="UniProtKB-KW"/>
</dbReference>
<comment type="similarity">
    <text evidence="4">Belongs to the peptidase M29 family.</text>
</comment>
<keyword evidence="8" id="KW-0378">Hydrolase</keyword>
<name>A0A1G8FEK3_9FIRM</name>
<gene>
    <name evidence="10" type="ORF">SAMN05443529_11965</name>
</gene>
<dbReference type="Proteomes" id="UP000198656">
    <property type="component" value="Unassembled WGS sequence"/>
</dbReference>
<dbReference type="EMBL" id="FNCP01000019">
    <property type="protein sequence ID" value="SDH80535.1"/>
    <property type="molecule type" value="Genomic_DNA"/>
</dbReference>
<dbReference type="GO" id="GO:0008237">
    <property type="term" value="F:metallopeptidase activity"/>
    <property type="evidence" value="ECO:0007669"/>
    <property type="project" value="UniProtKB-KW"/>
</dbReference>
<comment type="cofactor">
    <cofactor evidence="2">
        <name>Mg(2+)</name>
        <dbReference type="ChEBI" id="CHEBI:18420"/>
    </cofactor>
</comment>
<keyword evidence="5 10" id="KW-0031">Aminopeptidase</keyword>
<protein>
    <submittedName>
        <fullName evidence="10">Aminopeptidase</fullName>
    </submittedName>
</protein>
<evidence type="ECO:0000256" key="8">
    <source>
        <dbReference type="ARBA" id="ARBA00022801"/>
    </source>
</evidence>
<dbReference type="Pfam" id="PF02073">
    <property type="entry name" value="Peptidase_M29"/>
    <property type="match status" value="1"/>
</dbReference>
<evidence type="ECO:0000256" key="9">
    <source>
        <dbReference type="ARBA" id="ARBA00023049"/>
    </source>
</evidence>
<dbReference type="PRINTS" id="PR00919">
    <property type="entry name" value="THERMOPTASE"/>
</dbReference>
<evidence type="ECO:0000256" key="3">
    <source>
        <dbReference type="ARBA" id="ARBA00001947"/>
    </source>
</evidence>
<evidence type="ECO:0000313" key="11">
    <source>
        <dbReference type="Proteomes" id="UP000198656"/>
    </source>
</evidence>
<dbReference type="PANTHER" id="PTHR34448">
    <property type="entry name" value="AMINOPEPTIDASE"/>
    <property type="match status" value="1"/>
</dbReference>
<dbReference type="SUPFAM" id="SSF144052">
    <property type="entry name" value="Thermophilic metalloprotease-like"/>
    <property type="match status" value="1"/>
</dbReference>
<dbReference type="PANTHER" id="PTHR34448:SF3">
    <property type="entry name" value="AMINOPEPTIDASE AMPS"/>
    <property type="match status" value="1"/>
</dbReference>
<evidence type="ECO:0000256" key="1">
    <source>
        <dbReference type="ARBA" id="ARBA00001941"/>
    </source>
</evidence>
<comment type="cofactor">
    <cofactor evidence="3">
        <name>Zn(2+)</name>
        <dbReference type="ChEBI" id="CHEBI:29105"/>
    </cofactor>
</comment>
<dbReference type="InterPro" id="IPR000787">
    <property type="entry name" value="Peptidase_M29"/>
</dbReference>
<dbReference type="RefSeq" id="WP_092334621.1">
    <property type="nucleotide sequence ID" value="NZ_FNCP01000019.1"/>
</dbReference>
<keyword evidence="9" id="KW-0482">Metalloprotease</keyword>
<organism evidence="10 11">
    <name type="scientific">Desulfosporosinus hippei DSM 8344</name>
    <dbReference type="NCBI Taxonomy" id="1121419"/>
    <lineage>
        <taxon>Bacteria</taxon>
        <taxon>Bacillati</taxon>
        <taxon>Bacillota</taxon>
        <taxon>Clostridia</taxon>
        <taxon>Eubacteriales</taxon>
        <taxon>Desulfitobacteriaceae</taxon>
        <taxon>Desulfosporosinus</taxon>
    </lineage>
</organism>
<evidence type="ECO:0000256" key="4">
    <source>
        <dbReference type="ARBA" id="ARBA00008236"/>
    </source>
</evidence>
<evidence type="ECO:0000256" key="5">
    <source>
        <dbReference type="ARBA" id="ARBA00022438"/>
    </source>
</evidence>
<accession>A0A1G8FEK3</accession>
<dbReference type="GO" id="GO:0006508">
    <property type="term" value="P:proteolysis"/>
    <property type="evidence" value="ECO:0007669"/>
    <property type="project" value="UniProtKB-KW"/>
</dbReference>
<evidence type="ECO:0000313" key="10">
    <source>
        <dbReference type="EMBL" id="SDH80535.1"/>
    </source>
</evidence>
<comment type="cofactor">
    <cofactor evidence="1">
        <name>Co(2+)</name>
        <dbReference type="ChEBI" id="CHEBI:48828"/>
    </cofactor>
</comment>
<reference evidence="11" key="1">
    <citation type="submission" date="2016-10" db="EMBL/GenBank/DDBJ databases">
        <authorList>
            <person name="Varghese N."/>
            <person name="Submissions S."/>
        </authorList>
    </citation>
    <scope>NUCLEOTIDE SEQUENCE [LARGE SCALE GENOMIC DNA]</scope>
    <source>
        <strain evidence="11">DSM 8344</strain>
    </source>
</reference>